<keyword evidence="3" id="KW-1185">Reference proteome</keyword>
<sequence>MNNAENLDFISNDVTDDTLAGFRLQRLEVFNWGTFDQQVWTLNLKGKNTLLTGDIGSGKSTLVDAVTTLLVPAHRVAYNKAAGADNKERSLRSYVLGYYKSERNEVSGSAKPVPLRDNNAYSVILGVFHNAAYAQSITLAQVFWFKSGQGQPERFFVGAEQDLSIATDFSQFGADITGLRKKLRQHKATIFNSFPPYGAWFRRRFGINNEQALELFHQTVSMKSVGNLTDFVRKHMLEPFDVAQRIADLITHYEDLNRAHEAIQKASRQIELLTPLVDDCQRHEALTAQVAILRDCREALRVYFGQLKQDLLDKKLTSINTEWQRHNRKVERLQSHLHELENQMRALQQNIADNGGDRLAQLDEAIRQKTATGKKCKEKAERYASLSKLIGEKPAVDEHGFLQQKQYFSELAETAREQEADLQNQLTEYSMDLRQGREKYQEIANEIKSLKSRRSNIDTQQIRLRTALCQALNIAETDMPFVGELLQVHEQERDWEGAAERLLRHFGLSLLVPDKLYPKVAQWVDKTHLKGRLVYFRVRQSVNNKMPDLHPDSLARKLSIKPDSPFYDWLAQNLAGRFNIACCMTQAQFRREARAVTRAGQIKMPGGQHEKDDRYHLDDRSRYVLGWSNQEKIAALETRTSLLEEKVVKLGALVAEIQAQQQTLTERLHSLSKLEEYIDYQELDWRAIAADVARLEDEKRALENASDRLQKLTEQLKAAEAEADDIKQQLDKHKDLRSKSEQKKIEAQDLRAQIQALLAEAEYEVHAGYFKQLEKMRAEALPQQSLRVESCDNRERDMRDWLQRKIDAEDKKTKNLSEKIIKVMVSFKAEYSLETNEIDASLAAASEYQAMLNSLQADDLPRFEARFKELLNENTIREVANFQAQLAKERETIKARIKLINESLIQIDYNPARYIVLEAQATPDADVRDFQTELRSCTEGALTGSDDSQYSEAKFLQVKQIIERFRGREGTSEQDRRWTNKVTDVRNWFVFAASERWREDDSEQEHYSDSGGKSGGQKEKLAYTILAASLAYQFGLEWGAVRSRSFRFVVIDEAFGRGSDESAQYGLTLFEKLNLQLLIITPLQKIHIIEPFVANVGFVHNEDGRTSRLRNISIEEYRAEKQKQEAALDASI</sequence>
<organism evidence="2 3">
    <name type="scientific">Candidatus Venteria ishoeyi</name>
    <dbReference type="NCBI Taxonomy" id="1899563"/>
    <lineage>
        <taxon>Bacteria</taxon>
        <taxon>Pseudomonadati</taxon>
        <taxon>Pseudomonadota</taxon>
        <taxon>Gammaproteobacteria</taxon>
        <taxon>Thiotrichales</taxon>
        <taxon>Thiotrichaceae</taxon>
        <taxon>Venteria</taxon>
    </lineage>
</organism>
<dbReference type="Pfam" id="PF13558">
    <property type="entry name" value="SbcC_Walker_B"/>
    <property type="match status" value="1"/>
</dbReference>
<dbReference type="EMBL" id="FMSV02000539">
    <property type="protein sequence ID" value="SEH07724.1"/>
    <property type="molecule type" value="Genomic_DNA"/>
</dbReference>
<dbReference type="InterPro" id="IPR027417">
    <property type="entry name" value="P-loop_NTPase"/>
</dbReference>
<feature type="coiled-coil region" evidence="1">
    <location>
        <begin position="323"/>
        <end position="357"/>
    </location>
</feature>
<feature type="coiled-coil region" evidence="1">
    <location>
        <begin position="685"/>
        <end position="760"/>
    </location>
</feature>
<dbReference type="Proteomes" id="UP000236724">
    <property type="component" value="Unassembled WGS sequence"/>
</dbReference>
<evidence type="ECO:0000313" key="2">
    <source>
        <dbReference type="EMBL" id="SEH07724.1"/>
    </source>
</evidence>
<gene>
    <name evidence="2" type="primary">smc_5</name>
    <name evidence="2" type="ORF">MBHS_03609</name>
</gene>
<dbReference type="AlphaFoldDB" id="A0A1H6FFD8"/>
<keyword evidence="1" id="KW-0175">Coiled coil</keyword>
<evidence type="ECO:0000313" key="3">
    <source>
        <dbReference type="Proteomes" id="UP000236724"/>
    </source>
</evidence>
<protein>
    <submittedName>
        <fullName evidence="2">Chromosome partition protein Smc</fullName>
    </submittedName>
</protein>
<dbReference type="Pfam" id="PF13555">
    <property type="entry name" value="AAA_29"/>
    <property type="match status" value="1"/>
</dbReference>
<dbReference type="PANTHER" id="PTHR23159">
    <property type="entry name" value="CENTROSOMAL PROTEIN 2"/>
    <property type="match status" value="1"/>
</dbReference>
<dbReference type="PANTHER" id="PTHR23159:SF60">
    <property type="entry name" value="SPINDLE ASSEMBLY ABNORMAL PROTEIN 4"/>
    <property type="match status" value="1"/>
</dbReference>
<evidence type="ECO:0000256" key="1">
    <source>
        <dbReference type="SAM" id="Coils"/>
    </source>
</evidence>
<dbReference type="Gene3D" id="3.40.50.300">
    <property type="entry name" value="P-loop containing nucleotide triphosphate hydrolases"/>
    <property type="match status" value="1"/>
</dbReference>
<proteinExistence type="predicted"/>
<accession>A0A1H6FFD8</accession>
<reference evidence="2 3" key="1">
    <citation type="submission" date="2016-10" db="EMBL/GenBank/DDBJ databases">
        <authorList>
            <person name="de Groot N.N."/>
        </authorList>
    </citation>
    <scope>NUCLEOTIDE SEQUENCE [LARGE SCALE GENOMIC DNA]</scope>
    <source>
        <strain evidence="2">MBHS1</strain>
    </source>
</reference>
<feature type="coiled-coil region" evidence="1">
    <location>
        <begin position="412"/>
        <end position="460"/>
    </location>
</feature>
<dbReference type="SUPFAM" id="SSF52540">
    <property type="entry name" value="P-loop containing nucleoside triphosphate hydrolases"/>
    <property type="match status" value="1"/>
</dbReference>
<dbReference type="RefSeq" id="WP_103921349.1">
    <property type="nucleotide sequence ID" value="NZ_FMSV02000539.1"/>
</dbReference>
<dbReference type="OrthoDB" id="174137at2"/>
<name>A0A1H6FFD8_9GAMM</name>